<gene>
    <name evidence="4" type="ORF">DIZ78_15285</name>
</gene>
<evidence type="ECO:0000256" key="2">
    <source>
        <dbReference type="ARBA" id="ARBA00023004"/>
    </source>
</evidence>
<accession>A0A370DG56</accession>
<protein>
    <submittedName>
        <fullName evidence="4">1-(5-phosphoribosyl)-5-((5-phosphoribosylamino)methylideneamino)imidazole-4-carboxamide isomerase</fullName>
    </submittedName>
</protein>
<dbReference type="GO" id="GO:0046872">
    <property type="term" value="F:metal ion binding"/>
    <property type="evidence" value="ECO:0007669"/>
    <property type="project" value="UniProtKB-KW"/>
</dbReference>
<dbReference type="Pfam" id="PF06155">
    <property type="entry name" value="GBBH-like_N"/>
    <property type="match status" value="1"/>
</dbReference>
<keyword evidence="2" id="KW-0408">Iron</keyword>
<dbReference type="PANTHER" id="PTHR35303">
    <property type="entry name" value="OS02G0197800 PROTEIN"/>
    <property type="match status" value="1"/>
</dbReference>
<dbReference type="PANTHER" id="PTHR35303:SF5">
    <property type="entry name" value="OS02G0197800 PROTEIN"/>
    <property type="match status" value="1"/>
</dbReference>
<dbReference type="EMBL" id="QFXE01000020">
    <property type="protein sequence ID" value="RDH83354.1"/>
    <property type="molecule type" value="Genomic_DNA"/>
</dbReference>
<keyword evidence="4" id="KW-0413">Isomerase</keyword>
<evidence type="ECO:0000259" key="3">
    <source>
        <dbReference type="Pfam" id="PF06155"/>
    </source>
</evidence>
<reference evidence="4 5" key="1">
    <citation type="journal article" date="2018" name="ISME J.">
        <title>Endosymbiont genomes yield clues of tubeworm success.</title>
        <authorList>
            <person name="Li Y."/>
            <person name="Liles M.R."/>
            <person name="Halanych K.M."/>
        </authorList>
    </citation>
    <scope>NUCLEOTIDE SEQUENCE [LARGE SCALE GENOMIC DNA]</scope>
    <source>
        <strain evidence="4">A1462</strain>
    </source>
</reference>
<dbReference type="GO" id="GO:0016853">
    <property type="term" value="F:isomerase activity"/>
    <property type="evidence" value="ECO:0007669"/>
    <property type="project" value="UniProtKB-KW"/>
</dbReference>
<evidence type="ECO:0000313" key="4">
    <source>
        <dbReference type="EMBL" id="RDH83354.1"/>
    </source>
</evidence>
<organism evidence="4 5">
    <name type="scientific">endosymbiont of Escarpia spicata</name>
    <dbReference type="NCBI Taxonomy" id="2200908"/>
    <lineage>
        <taxon>Bacteria</taxon>
        <taxon>Pseudomonadati</taxon>
        <taxon>Pseudomonadota</taxon>
        <taxon>Gammaproteobacteria</taxon>
        <taxon>sulfur-oxidizing symbionts</taxon>
    </lineage>
</organism>
<dbReference type="AlphaFoldDB" id="A0A370DG56"/>
<feature type="domain" description="Gamma-butyrobetaine hydroxylase-like N-terminal" evidence="3">
    <location>
        <begin position="9"/>
        <end position="93"/>
    </location>
</feature>
<keyword evidence="5" id="KW-1185">Reference proteome</keyword>
<evidence type="ECO:0000313" key="5">
    <source>
        <dbReference type="Proteomes" id="UP000254771"/>
    </source>
</evidence>
<sequence>MSHPNPTEIHLHRQSKALEITFDDGNKFAYPAEYLRVFSPSAEVQGHGPGQEVLQTGKEEVNILHIDPVGNYAVCLHFDDEHNTGIYSWETLYKLGANQNANWKGYLARLEAAGYQRKARAN</sequence>
<comment type="caution">
    <text evidence="4">The sequence shown here is derived from an EMBL/GenBank/DDBJ whole genome shotgun (WGS) entry which is preliminary data.</text>
</comment>
<dbReference type="Gene3D" id="3.30.2020.30">
    <property type="match status" value="1"/>
</dbReference>
<evidence type="ECO:0000256" key="1">
    <source>
        <dbReference type="ARBA" id="ARBA00022723"/>
    </source>
</evidence>
<keyword evidence="1" id="KW-0479">Metal-binding</keyword>
<dbReference type="InterPro" id="IPR038492">
    <property type="entry name" value="GBBH-like_N_sf"/>
</dbReference>
<proteinExistence type="predicted"/>
<dbReference type="InterPro" id="IPR010376">
    <property type="entry name" value="GBBH-like_N"/>
</dbReference>
<name>A0A370DG56_9GAMM</name>
<dbReference type="Proteomes" id="UP000254771">
    <property type="component" value="Unassembled WGS sequence"/>
</dbReference>